<feature type="region of interest" description="Disordered" evidence="1">
    <location>
        <begin position="226"/>
        <end position="255"/>
    </location>
</feature>
<reference evidence="3 4" key="1">
    <citation type="submission" date="2024-10" db="EMBL/GenBank/DDBJ databases">
        <title>The Natural Products Discovery Center: Release of the First 8490 Sequenced Strains for Exploring Actinobacteria Biosynthetic Diversity.</title>
        <authorList>
            <person name="Kalkreuter E."/>
            <person name="Kautsar S.A."/>
            <person name="Yang D."/>
            <person name="Bader C.D."/>
            <person name="Teijaro C.N."/>
            <person name="Fluegel L."/>
            <person name="Davis C.M."/>
            <person name="Simpson J.R."/>
            <person name="Lauterbach L."/>
            <person name="Steele A.D."/>
            <person name="Gui C."/>
            <person name="Meng S."/>
            <person name="Li G."/>
            <person name="Viehrig K."/>
            <person name="Ye F."/>
            <person name="Su P."/>
            <person name="Kiefer A.F."/>
            <person name="Nichols A."/>
            <person name="Cepeda A.J."/>
            <person name="Yan W."/>
            <person name="Fan B."/>
            <person name="Jiang Y."/>
            <person name="Adhikari A."/>
            <person name="Zheng C.-J."/>
            <person name="Schuster L."/>
            <person name="Cowan T.M."/>
            <person name="Smanski M.J."/>
            <person name="Chevrette M.G."/>
            <person name="De Carvalho L.P.S."/>
            <person name="Shen B."/>
        </authorList>
    </citation>
    <scope>NUCLEOTIDE SEQUENCE [LARGE SCALE GENOMIC DNA]</scope>
    <source>
        <strain evidence="3 4">NPDC017990</strain>
    </source>
</reference>
<name>A0ABW7QMQ7_9ACTN</name>
<comment type="caution">
    <text evidence="3">The sequence shown here is derived from an EMBL/GenBank/DDBJ whole genome shotgun (WGS) entry which is preliminary data.</text>
</comment>
<dbReference type="Proteomes" id="UP001610818">
    <property type="component" value="Unassembled WGS sequence"/>
</dbReference>
<keyword evidence="4" id="KW-1185">Reference proteome</keyword>
<feature type="domain" description="GAF" evidence="2">
    <location>
        <begin position="26"/>
        <end position="156"/>
    </location>
</feature>
<evidence type="ECO:0000313" key="3">
    <source>
        <dbReference type="EMBL" id="MFH8546248.1"/>
    </source>
</evidence>
<evidence type="ECO:0000259" key="2">
    <source>
        <dbReference type="Pfam" id="PF13185"/>
    </source>
</evidence>
<evidence type="ECO:0000313" key="4">
    <source>
        <dbReference type="Proteomes" id="UP001610818"/>
    </source>
</evidence>
<dbReference type="Gene3D" id="3.30.450.40">
    <property type="match status" value="1"/>
</dbReference>
<sequence>MPEESPSIVHDVSVAAAVGRHALPNRLCTAFTQSLGAQRAALSWLPRLEHWQLLHATDEHALQAEAAQFTRADGPSVSAALGMQPVFVPDLRDYPCRTGPPLTDELPGTRRVLALPLHARHTPVGVLCLYYTEHTDVTPTHITHAQRAAGLALDALMRWRPVHAGTGRRRPVWTTSTRAARWERIHRAAEHVAARQDCAVAEGLAWLQEVSAGDGHSLLDVADSVLQPSRAHHADAPEERSDRERARERARGSAA</sequence>
<dbReference type="RefSeq" id="WP_397711751.1">
    <property type="nucleotide sequence ID" value="NZ_JBIRGN010000003.1"/>
</dbReference>
<dbReference type="Pfam" id="PF13185">
    <property type="entry name" value="GAF_2"/>
    <property type="match status" value="1"/>
</dbReference>
<feature type="compositionally biased region" description="Basic and acidic residues" evidence="1">
    <location>
        <begin position="232"/>
        <end position="255"/>
    </location>
</feature>
<gene>
    <name evidence="3" type="ORF">ACH4F9_14710</name>
</gene>
<dbReference type="InterPro" id="IPR029016">
    <property type="entry name" value="GAF-like_dom_sf"/>
</dbReference>
<evidence type="ECO:0000256" key="1">
    <source>
        <dbReference type="SAM" id="MobiDB-lite"/>
    </source>
</evidence>
<organism evidence="3 4">
    <name type="scientific">Streptomyces longisporoflavus</name>
    <dbReference type="NCBI Taxonomy" id="28044"/>
    <lineage>
        <taxon>Bacteria</taxon>
        <taxon>Bacillati</taxon>
        <taxon>Actinomycetota</taxon>
        <taxon>Actinomycetes</taxon>
        <taxon>Kitasatosporales</taxon>
        <taxon>Streptomycetaceae</taxon>
        <taxon>Streptomyces</taxon>
    </lineage>
</organism>
<dbReference type="SUPFAM" id="SSF55781">
    <property type="entry name" value="GAF domain-like"/>
    <property type="match status" value="1"/>
</dbReference>
<proteinExistence type="predicted"/>
<dbReference type="InterPro" id="IPR003018">
    <property type="entry name" value="GAF"/>
</dbReference>
<accession>A0ABW7QMQ7</accession>
<dbReference type="EMBL" id="JBIRGQ010000003">
    <property type="protein sequence ID" value="MFH8546248.1"/>
    <property type="molecule type" value="Genomic_DNA"/>
</dbReference>
<protein>
    <submittedName>
        <fullName evidence="3">GAF domain-containing protein</fullName>
    </submittedName>
</protein>